<organism evidence="1 2">
    <name type="scientific">Argiope bruennichi</name>
    <name type="common">Wasp spider</name>
    <name type="synonym">Aranea bruennichi</name>
    <dbReference type="NCBI Taxonomy" id="94029"/>
    <lineage>
        <taxon>Eukaryota</taxon>
        <taxon>Metazoa</taxon>
        <taxon>Ecdysozoa</taxon>
        <taxon>Arthropoda</taxon>
        <taxon>Chelicerata</taxon>
        <taxon>Arachnida</taxon>
        <taxon>Araneae</taxon>
        <taxon>Araneomorphae</taxon>
        <taxon>Entelegynae</taxon>
        <taxon>Araneoidea</taxon>
        <taxon>Araneidae</taxon>
        <taxon>Argiope</taxon>
    </lineage>
</organism>
<dbReference type="Proteomes" id="UP000807504">
    <property type="component" value="Unassembled WGS sequence"/>
</dbReference>
<accession>A0A8T0EAG0</accession>
<sequence length="197" mass="22444">MSASRKRLGHVYCKHFHNYPEVLRARSITPKERLLSDSKGWPLQSIWISPVPAQYGEEIMPNKNALKTRGCNVGKFRALQIPKLTFLLGTRLDSKNEDFSGHFYHMSENLHANLQKDIRNFSSGSINVPKLGGLSCECYAWIDRQRVTRSRIDQLMKKPDIVCSPFIILSIDSSLAGLIRFNHPRQSIHCAAYACQT</sequence>
<name>A0A8T0EAG0_ARGBR</name>
<reference evidence="1" key="2">
    <citation type="submission" date="2020-06" db="EMBL/GenBank/DDBJ databases">
        <authorList>
            <person name="Sheffer M."/>
        </authorList>
    </citation>
    <scope>NUCLEOTIDE SEQUENCE</scope>
</reference>
<reference evidence="1" key="1">
    <citation type="journal article" date="2020" name="bioRxiv">
        <title>Chromosome-level reference genome of the European wasp spider Argiope bruennichi: a resource for studies on range expansion and evolutionary adaptation.</title>
        <authorList>
            <person name="Sheffer M.M."/>
            <person name="Hoppe A."/>
            <person name="Krehenwinkel H."/>
            <person name="Uhl G."/>
            <person name="Kuss A.W."/>
            <person name="Jensen L."/>
            <person name="Jensen C."/>
            <person name="Gillespie R.G."/>
            <person name="Hoff K.J."/>
            <person name="Prost S."/>
        </authorList>
    </citation>
    <scope>NUCLEOTIDE SEQUENCE</scope>
</reference>
<evidence type="ECO:0000313" key="1">
    <source>
        <dbReference type="EMBL" id="KAF8770092.1"/>
    </source>
</evidence>
<gene>
    <name evidence="1" type="ORF">HNY73_017663</name>
</gene>
<evidence type="ECO:0000313" key="2">
    <source>
        <dbReference type="Proteomes" id="UP000807504"/>
    </source>
</evidence>
<proteinExistence type="predicted"/>
<dbReference type="EMBL" id="JABXBU010002228">
    <property type="protein sequence ID" value="KAF8770092.1"/>
    <property type="molecule type" value="Genomic_DNA"/>
</dbReference>
<comment type="caution">
    <text evidence="1">The sequence shown here is derived from an EMBL/GenBank/DDBJ whole genome shotgun (WGS) entry which is preliminary data.</text>
</comment>
<dbReference type="AlphaFoldDB" id="A0A8T0EAG0"/>
<protein>
    <submittedName>
        <fullName evidence="1">Uncharacterized protein</fullName>
    </submittedName>
</protein>
<keyword evidence="2" id="KW-1185">Reference proteome</keyword>